<keyword evidence="2" id="KW-1185">Reference proteome</keyword>
<evidence type="ECO:0000313" key="2">
    <source>
        <dbReference type="Proteomes" id="UP000654604"/>
    </source>
</evidence>
<name>A0ABR9V1C7_9CHRO</name>
<accession>A0ABR9V1C7</accession>
<gene>
    <name evidence="1" type="ORF">IQ215_03230</name>
</gene>
<protein>
    <recommendedName>
        <fullName evidence="3">PEP-CTERM sorting domain-containing protein</fullName>
    </recommendedName>
</protein>
<evidence type="ECO:0008006" key="3">
    <source>
        <dbReference type="Google" id="ProtNLM"/>
    </source>
</evidence>
<sequence length="214" mass="22734">MKNNPYIFTFPYNHKALALTASLTITTLLSSISYTESAKSAVLIQGFETGGNVELTLSGSLDITSTIISPNVFDTVGGGVLSSWGLIYFQSITEGIFISDRIDTPSNLIFGPNQSDFSPSSVSGFFSIVASGNTIYLDSEYSSGDPLTGTMIFNNTTFADLGIIPGTYESGFNNGADTITFRFGNITTTPEPSIIFGSIFVLGSGVLFGNKKKI</sequence>
<evidence type="ECO:0000313" key="1">
    <source>
        <dbReference type="EMBL" id="MBE9221700.1"/>
    </source>
</evidence>
<reference evidence="1 2" key="1">
    <citation type="submission" date="2020-10" db="EMBL/GenBank/DDBJ databases">
        <authorList>
            <person name="Castelo-Branco R."/>
            <person name="Eusebio N."/>
            <person name="Adriana R."/>
            <person name="Vieira A."/>
            <person name="Brugerolle De Fraissinette N."/>
            <person name="Rezende De Castro R."/>
            <person name="Schneider M.P."/>
            <person name="Vasconcelos V."/>
            <person name="Leao P.N."/>
        </authorList>
    </citation>
    <scope>NUCLEOTIDE SEQUENCE [LARGE SCALE GENOMIC DNA]</scope>
    <source>
        <strain evidence="1 2">LEGE 03274</strain>
    </source>
</reference>
<dbReference type="RefSeq" id="WP_193799882.1">
    <property type="nucleotide sequence ID" value="NZ_JADEWC010000004.1"/>
</dbReference>
<proteinExistence type="predicted"/>
<comment type="caution">
    <text evidence="1">The sequence shown here is derived from an EMBL/GenBank/DDBJ whole genome shotgun (WGS) entry which is preliminary data.</text>
</comment>
<dbReference type="Proteomes" id="UP000654604">
    <property type="component" value="Unassembled WGS sequence"/>
</dbReference>
<dbReference type="EMBL" id="JADEWC010000004">
    <property type="protein sequence ID" value="MBE9221700.1"/>
    <property type="molecule type" value="Genomic_DNA"/>
</dbReference>
<organism evidence="1 2">
    <name type="scientific">Cyanobacterium stanieri LEGE 03274</name>
    <dbReference type="NCBI Taxonomy" id="1828756"/>
    <lineage>
        <taxon>Bacteria</taxon>
        <taxon>Bacillati</taxon>
        <taxon>Cyanobacteriota</taxon>
        <taxon>Cyanophyceae</taxon>
        <taxon>Oscillatoriophycideae</taxon>
        <taxon>Chroococcales</taxon>
        <taxon>Geminocystaceae</taxon>
        <taxon>Cyanobacterium</taxon>
    </lineage>
</organism>